<evidence type="ECO:0000259" key="2">
    <source>
        <dbReference type="PROSITE" id="PS50853"/>
    </source>
</evidence>
<comment type="caution">
    <text evidence="3">The sequence shown here is derived from an EMBL/GenBank/DDBJ whole genome shotgun (WGS) entry which is preliminary data.</text>
</comment>
<dbReference type="Gene3D" id="2.60.40.10">
    <property type="entry name" value="Immunoglobulins"/>
    <property type="match status" value="1"/>
</dbReference>
<dbReference type="InterPro" id="IPR003961">
    <property type="entry name" value="FN3_dom"/>
</dbReference>
<name>A0A9Q1BNE6_HOLLE</name>
<feature type="domain" description="Fibronectin type-III" evidence="2">
    <location>
        <begin position="333"/>
        <end position="426"/>
    </location>
</feature>
<evidence type="ECO:0000313" key="4">
    <source>
        <dbReference type="Proteomes" id="UP001152320"/>
    </source>
</evidence>
<evidence type="ECO:0000313" key="3">
    <source>
        <dbReference type="EMBL" id="KAJ8029706.1"/>
    </source>
</evidence>
<dbReference type="SMART" id="SM00060">
    <property type="entry name" value="FN3"/>
    <property type="match status" value="2"/>
</dbReference>
<dbReference type="OrthoDB" id="428111at2759"/>
<dbReference type="PANTHER" id="PTHR26391">
    <property type="entry name" value="INACTIVE TYROSINE-PROTEIN KINASE 7"/>
    <property type="match status" value="1"/>
</dbReference>
<dbReference type="InterPro" id="IPR036116">
    <property type="entry name" value="FN3_sf"/>
</dbReference>
<reference evidence="3" key="1">
    <citation type="submission" date="2021-10" db="EMBL/GenBank/DDBJ databases">
        <title>Tropical sea cucumber genome reveals ecological adaptation and Cuvierian tubules defense mechanism.</title>
        <authorList>
            <person name="Chen T."/>
        </authorList>
    </citation>
    <scope>NUCLEOTIDE SEQUENCE</scope>
    <source>
        <strain evidence="3">Nanhai2018</strain>
        <tissue evidence="3">Muscle</tissue>
    </source>
</reference>
<dbReference type="Proteomes" id="UP001152320">
    <property type="component" value="Chromosome 14"/>
</dbReference>
<dbReference type="PANTHER" id="PTHR26391:SF18">
    <property type="entry name" value="PROTEIN KINASE RECEPTOR TIE-1, PUTATIVE-RELATED"/>
    <property type="match status" value="1"/>
</dbReference>
<feature type="signal peptide" evidence="1">
    <location>
        <begin position="1"/>
        <end position="18"/>
    </location>
</feature>
<accession>A0A9Q1BNE6</accession>
<proteinExistence type="predicted"/>
<organism evidence="3 4">
    <name type="scientific">Holothuria leucospilota</name>
    <name type="common">Black long sea cucumber</name>
    <name type="synonym">Mertensiothuria leucospilota</name>
    <dbReference type="NCBI Taxonomy" id="206669"/>
    <lineage>
        <taxon>Eukaryota</taxon>
        <taxon>Metazoa</taxon>
        <taxon>Echinodermata</taxon>
        <taxon>Eleutherozoa</taxon>
        <taxon>Echinozoa</taxon>
        <taxon>Holothuroidea</taxon>
        <taxon>Aspidochirotacea</taxon>
        <taxon>Aspidochirotida</taxon>
        <taxon>Holothuriidae</taxon>
        <taxon>Holothuria</taxon>
    </lineage>
</organism>
<feature type="chain" id="PRO_5040363978" evidence="1">
    <location>
        <begin position="19"/>
        <end position="439"/>
    </location>
</feature>
<protein>
    <submittedName>
        <fullName evidence="3">Roundabout-like 2</fullName>
    </submittedName>
</protein>
<sequence length="439" mass="48873">MGMIHVYLLVMFLSVVSARSCTPKPGGKRMRKLSDEVSEAISGRFLGNRLNGKELNILSCRNKRGIKFSSKDQQANQRPISGVNRKWPLSRNDAVKRPVSVSFTGRNFSPQPPLPSHRHCCRETFGGKWKGSFSPVNNKIVFVSLPTTQRKFQNKWASGIIVIRSGSRRPNCKADDNMVPCPRGEGRQWWCMALNKTANGNDCTTTGGTSTTGTPTDTVNVNCLTTTMDLTWKVVTGSRVKGNAYVTVQWRINTDVCNPRSQTLTVVPRGTCNKSTKRNETKALEGTSMEGTTFRGLQPYAEYLLTLTVTCAETQGKYCKSKILRTAESVPTAPPNITTVKAARDKYLIFKWNDPPCDEINGNITNYDFMFVKNEDQVHNVVPHGRRFVVFNGMKSSDSYSFQVRANTNRGFGIYSKLKTGEFGDLMLSSSPSDISRPT</sequence>
<keyword evidence="1" id="KW-0732">Signal</keyword>
<dbReference type="Pfam" id="PF00041">
    <property type="entry name" value="fn3"/>
    <property type="match status" value="1"/>
</dbReference>
<dbReference type="SUPFAM" id="SSF49265">
    <property type="entry name" value="Fibronectin type III"/>
    <property type="match status" value="1"/>
</dbReference>
<keyword evidence="4" id="KW-1185">Reference proteome</keyword>
<evidence type="ECO:0000256" key="1">
    <source>
        <dbReference type="SAM" id="SignalP"/>
    </source>
</evidence>
<dbReference type="EMBL" id="JAIZAY010000014">
    <property type="protein sequence ID" value="KAJ8029706.1"/>
    <property type="molecule type" value="Genomic_DNA"/>
</dbReference>
<dbReference type="AlphaFoldDB" id="A0A9Q1BNE6"/>
<dbReference type="PROSITE" id="PS50853">
    <property type="entry name" value="FN3"/>
    <property type="match status" value="1"/>
</dbReference>
<dbReference type="CDD" id="cd00063">
    <property type="entry name" value="FN3"/>
    <property type="match status" value="1"/>
</dbReference>
<gene>
    <name evidence="3" type="ORF">HOLleu_29168</name>
</gene>
<dbReference type="InterPro" id="IPR013783">
    <property type="entry name" value="Ig-like_fold"/>
</dbReference>